<protein>
    <submittedName>
        <fullName evidence="1">Uncharacterized protein</fullName>
    </submittedName>
</protein>
<accession>A0A9X1FC93</accession>
<dbReference type="AlphaFoldDB" id="A0A9X1FC93"/>
<gene>
    <name evidence="1" type="ORF">KCG49_14075</name>
</gene>
<dbReference type="RefSeq" id="WP_218547392.1">
    <property type="nucleotide sequence ID" value="NZ_JAGSPD010000014.1"/>
</dbReference>
<reference evidence="1" key="1">
    <citation type="submission" date="2021-04" db="EMBL/GenBank/DDBJ databases">
        <authorList>
            <person name="Pira H."/>
            <person name="Risdian C."/>
            <person name="Wink J."/>
        </authorList>
    </citation>
    <scope>NUCLEOTIDE SEQUENCE</scope>
    <source>
        <strain evidence="1">WHY3</strain>
    </source>
</reference>
<dbReference type="Proteomes" id="UP001138894">
    <property type="component" value="Unassembled WGS sequence"/>
</dbReference>
<proteinExistence type="predicted"/>
<organism evidence="1 2">
    <name type="scientific">Winogradskyella luteola</name>
    <dbReference type="NCBI Taxonomy" id="2828330"/>
    <lineage>
        <taxon>Bacteria</taxon>
        <taxon>Pseudomonadati</taxon>
        <taxon>Bacteroidota</taxon>
        <taxon>Flavobacteriia</taxon>
        <taxon>Flavobacteriales</taxon>
        <taxon>Flavobacteriaceae</taxon>
        <taxon>Winogradskyella</taxon>
    </lineage>
</organism>
<sequence>MKTIYFTFTLFLVFGFSYGQETEKQLDNYTIKRLLICNEKDELIVVKYGDTWNVPALRYNQSESINQSLNNLAKDMGIEITKPEIGGIFSFTYSFNEQAALRMFYVANYKTGNLKPKSGWDSIKWISKEDFLKMKGQDLYSLMASKIEEDSSTLWGAAFFLFKEDEEIKYTITEEFYSIR</sequence>
<keyword evidence="2" id="KW-1185">Reference proteome</keyword>
<name>A0A9X1FC93_9FLAO</name>
<comment type="caution">
    <text evidence="1">The sequence shown here is derived from an EMBL/GenBank/DDBJ whole genome shotgun (WGS) entry which is preliminary data.</text>
</comment>
<evidence type="ECO:0000313" key="1">
    <source>
        <dbReference type="EMBL" id="MBV7270318.1"/>
    </source>
</evidence>
<evidence type="ECO:0000313" key="2">
    <source>
        <dbReference type="Proteomes" id="UP001138894"/>
    </source>
</evidence>
<dbReference type="EMBL" id="JAGSPD010000014">
    <property type="protein sequence ID" value="MBV7270318.1"/>
    <property type="molecule type" value="Genomic_DNA"/>
</dbReference>